<keyword evidence="1" id="KW-0812">Transmembrane</keyword>
<evidence type="ECO:0000313" key="3">
    <source>
        <dbReference type="Proteomes" id="UP000310158"/>
    </source>
</evidence>
<feature type="transmembrane region" description="Helical" evidence="1">
    <location>
        <begin position="122"/>
        <end position="142"/>
    </location>
</feature>
<proteinExistence type="predicted"/>
<comment type="caution">
    <text evidence="2">The sequence shown here is derived from an EMBL/GenBank/DDBJ whole genome shotgun (WGS) entry which is preliminary data.</text>
</comment>
<evidence type="ECO:0000256" key="1">
    <source>
        <dbReference type="SAM" id="Phobius"/>
    </source>
</evidence>
<protein>
    <submittedName>
        <fullName evidence="2">Uncharacterized protein</fullName>
    </submittedName>
</protein>
<accession>A0A4S4LKF4</accession>
<reference evidence="2 3" key="1">
    <citation type="submission" date="2019-02" db="EMBL/GenBank/DDBJ databases">
        <title>Genome sequencing of the rare red list fungi Bondarzewia mesenterica.</title>
        <authorList>
            <person name="Buettner E."/>
            <person name="Kellner H."/>
        </authorList>
    </citation>
    <scope>NUCLEOTIDE SEQUENCE [LARGE SCALE GENOMIC DNA]</scope>
    <source>
        <strain evidence="2 3">DSM 108281</strain>
    </source>
</reference>
<organism evidence="2 3">
    <name type="scientific">Bondarzewia mesenterica</name>
    <dbReference type="NCBI Taxonomy" id="1095465"/>
    <lineage>
        <taxon>Eukaryota</taxon>
        <taxon>Fungi</taxon>
        <taxon>Dikarya</taxon>
        <taxon>Basidiomycota</taxon>
        <taxon>Agaricomycotina</taxon>
        <taxon>Agaricomycetes</taxon>
        <taxon>Russulales</taxon>
        <taxon>Bondarzewiaceae</taxon>
        <taxon>Bondarzewia</taxon>
    </lineage>
</organism>
<keyword evidence="3" id="KW-1185">Reference proteome</keyword>
<evidence type="ECO:0000313" key="2">
    <source>
        <dbReference type="EMBL" id="THH12586.1"/>
    </source>
</evidence>
<dbReference type="EMBL" id="SGPL01000445">
    <property type="protein sequence ID" value="THH12586.1"/>
    <property type="molecule type" value="Genomic_DNA"/>
</dbReference>
<gene>
    <name evidence="2" type="ORF">EW146_g7556</name>
</gene>
<name>A0A4S4LKF4_9AGAM</name>
<keyword evidence="1" id="KW-1133">Transmembrane helix</keyword>
<dbReference type="AlphaFoldDB" id="A0A4S4LKF4"/>
<sequence length="175" mass="19283">MSHTSMIPGDCAALSAIPDHLLPSRFRRKRDSRSSTPRASSRLRNVVSVETLLGDISGSIDATLEPASEATSSDSQVECNDDYHSSLSHLGLRLDALERKHRRDMKEVHADADKQAEAVNNLLHWLILTVFLFAASLSVSLIRSKFGVVLESDPNYVIVRLFLVVAGTKLLISFL</sequence>
<dbReference type="Proteomes" id="UP000310158">
    <property type="component" value="Unassembled WGS sequence"/>
</dbReference>
<feature type="transmembrane region" description="Helical" evidence="1">
    <location>
        <begin position="154"/>
        <end position="172"/>
    </location>
</feature>
<keyword evidence="1" id="KW-0472">Membrane</keyword>